<comment type="caution">
    <text evidence="1">The sequence shown here is derived from an EMBL/GenBank/DDBJ whole genome shotgun (WGS) entry which is preliminary data.</text>
</comment>
<reference evidence="1 2" key="1">
    <citation type="journal article" date="2016" name="Nat. Commun.">
        <title>Extremotolerant tardigrade genome and improved radiotolerance of human cultured cells by tardigrade-unique protein.</title>
        <authorList>
            <person name="Hashimoto T."/>
            <person name="Horikawa D.D."/>
            <person name="Saito Y."/>
            <person name="Kuwahara H."/>
            <person name="Kozuka-Hata H."/>
            <person name="Shin-I T."/>
            <person name="Minakuchi Y."/>
            <person name="Ohishi K."/>
            <person name="Motoyama A."/>
            <person name="Aizu T."/>
            <person name="Enomoto A."/>
            <person name="Kondo K."/>
            <person name="Tanaka S."/>
            <person name="Hara Y."/>
            <person name="Koshikawa S."/>
            <person name="Sagara H."/>
            <person name="Miura T."/>
            <person name="Yokobori S."/>
            <person name="Miyagawa K."/>
            <person name="Suzuki Y."/>
            <person name="Kubo T."/>
            <person name="Oyama M."/>
            <person name="Kohara Y."/>
            <person name="Fujiyama A."/>
            <person name="Arakawa K."/>
            <person name="Katayama T."/>
            <person name="Toyoda A."/>
            <person name="Kunieda T."/>
        </authorList>
    </citation>
    <scope>NUCLEOTIDE SEQUENCE [LARGE SCALE GENOMIC DNA]</scope>
    <source>
        <strain evidence="1 2">YOKOZUNA-1</strain>
    </source>
</reference>
<gene>
    <name evidence="1" type="primary">RvY_11173-1</name>
    <name evidence="1" type="synonym">RvY_11173.1</name>
    <name evidence="1" type="ORF">RvY_11173</name>
</gene>
<proteinExistence type="predicted"/>
<dbReference type="Proteomes" id="UP000186922">
    <property type="component" value="Unassembled WGS sequence"/>
</dbReference>
<protein>
    <submittedName>
        <fullName evidence="1">Uncharacterized protein</fullName>
    </submittedName>
</protein>
<organism evidence="1 2">
    <name type="scientific">Ramazzottius varieornatus</name>
    <name type="common">Water bear</name>
    <name type="synonym">Tardigrade</name>
    <dbReference type="NCBI Taxonomy" id="947166"/>
    <lineage>
        <taxon>Eukaryota</taxon>
        <taxon>Metazoa</taxon>
        <taxon>Ecdysozoa</taxon>
        <taxon>Tardigrada</taxon>
        <taxon>Eutardigrada</taxon>
        <taxon>Parachela</taxon>
        <taxon>Hypsibioidea</taxon>
        <taxon>Ramazzottiidae</taxon>
        <taxon>Ramazzottius</taxon>
    </lineage>
</organism>
<sequence length="155" mass="15419">MAGVPAANITSEAFFVYQADGTAVGTAFRDCVDLRGSLTGDVTIVKATRAPGGIAVCPSQYSRGGVATCHCTTGNNCNSANIARNGASPAWSMDTAGSLNTAANPLVPAGGSQADVAVNSVSTPSSNGSNTAKYCSGTVLTIIAVSLALLIFQLS</sequence>
<name>A0A1D1VF91_RAMVA</name>
<evidence type="ECO:0000313" key="1">
    <source>
        <dbReference type="EMBL" id="GAV00305.1"/>
    </source>
</evidence>
<keyword evidence="2" id="KW-1185">Reference proteome</keyword>
<evidence type="ECO:0000313" key="2">
    <source>
        <dbReference type="Proteomes" id="UP000186922"/>
    </source>
</evidence>
<accession>A0A1D1VF91</accession>
<dbReference type="EMBL" id="BDGG01000006">
    <property type="protein sequence ID" value="GAV00305.1"/>
    <property type="molecule type" value="Genomic_DNA"/>
</dbReference>
<dbReference type="AlphaFoldDB" id="A0A1D1VF91"/>